<gene>
    <name evidence="1" type="ORF">MHSWG343_08630</name>
</gene>
<sequence>MNISQVLAAVSGVSAVTSTAVAGASLGGSFDSSKVHRENVNKFRSIIQKVCSVLNSNEEIFSDLSQLPSVVWFRKTEFLAKPFDYGYEYPNSYDEAGFTREDIQLMCTNLDEHIKKIQNQVFKNSELANLISRMDNKVLELILWGVLDGSCLYLDILKEIKVSNPDLYAKAVSIQDPNFRIDENICRFVEKSANYEQKKQKFRSDLERQINGFLEVQTESLETK</sequence>
<accession>A0A478FU30</accession>
<organism evidence="1 2">
    <name type="scientific">Candidatus Mycoplasma haematohominis</name>
    <dbReference type="NCBI Taxonomy" id="1494318"/>
    <lineage>
        <taxon>Bacteria</taxon>
        <taxon>Bacillati</taxon>
        <taxon>Mycoplasmatota</taxon>
        <taxon>Mollicutes</taxon>
        <taxon>Mycoplasmataceae</taxon>
        <taxon>Mycoplasma</taxon>
    </lineage>
</organism>
<dbReference type="AlphaFoldDB" id="A0A478FU30"/>
<dbReference type="Proteomes" id="UP000324831">
    <property type="component" value="Unassembled WGS sequence"/>
</dbReference>
<name>A0A478FU30_9MOLU</name>
<proteinExistence type="predicted"/>
<evidence type="ECO:0000313" key="2">
    <source>
        <dbReference type="Proteomes" id="UP000324831"/>
    </source>
</evidence>
<evidence type="ECO:0000313" key="1">
    <source>
        <dbReference type="EMBL" id="GCE63856.1"/>
    </source>
</evidence>
<reference evidence="1 2" key="1">
    <citation type="submission" date="2019-01" db="EMBL/GenBank/DDBJ databases">
        <title>Draft genome sequences of Candidatus Mycoplasma haemohominis SWG34-3 identified from a patient with pyrexia, anemia and liver dysfunction.</title>
        <authorList>
            <person name="Sekizuka T."/>
            <person name="Hattori N."/>
            <person name="Katano H."/>
            <person name="Takuma T."/>
            <person name="Ito T."/>
            <person name="Arai N."/>
            <person name="Yanai R."/>
            <person name="Ishii S."/>
            <person name="Miura Y."/>
            <person name="Tokunaga T."/>
            <person name="Watanabe H."/>
            <person name="Nomura N."/>
            <person name="Eguchi J."/>
            <person name="Arai T."/>
            <person name="Hasegawa H."/>
            <person name="Nakamaki T."/>
            <person name="Wakita T."/>
            <person name="Niki Y."/>
            <person name="Kuroda M."/>
        </authorList>
    </citation>
    <scope>NUCLEOTIDE SEQUENCE [LARGE SCALE GENOMIC DNA]</scope>
    <source>
        <strain evidence="1">SWG34-3</strain>
    </source>
</reference>
<dbReference type="EMBL" id="BIMN01000005">
    <property type="protein sequence ID" value="GCE63856.1"/>
    <property type="molecule type" value="Genomic_DNA"/>
</dbReference>
<comment type="caution">
    <text evidence="1">The sequence shown here is derived from an EMBL/GenBank/DDBJ whole genome shotgun (WGS) entry which is preliminary data.</text>
</comment>
<protein>
    <submittedName>
        <fullName evidence="1">Uncharacterized protein</fullName>
    </submittedName>
</protein>